<name>A0AAV4W6A8_9ARAC</name>
<keyword evidence="4" id="KW-0963">Cytoplasm</keyword>
<dbReference type="GO" id="GO:0000932">
    <property type="term" value="C:P-body"/>
    <property type="evidence" value="ECO:0007669"/>
    <property type="project" value="UniProtKB-SubCell"/>
</dbReference>
<evidence type="ECO:0000256" key="4">
    <source>
        <dbReference type="ARBA" id="ARBA00022490"/>
    </source>
</evidence>
<dbReference type="GO" id="GO:0000290">
    <property type="term" value="P:deadenylation-dependent decapping of nuclear-transcribed mRNA"/>
    <property type="evidence" value="ECO:0007669"/>
    <property type="project" value="InterPro"/>
</dbReference>
<dbReference type="PANTHER" id="PTHR21551:SF0">
    <property type="entry name" value="PROTEIN ASSOCIATED WITH TOPO II RELATED-1, ISOFORM A"/>
    <property type="match status" value="1"/>
</dbReference>
<dbReference type="AlphaFoldDB" id="A0AAV4W6A8"/>
<evidence type="ECO:0000313" key="9">
    <source>
        <dbReference type="EMBL" id="GIY77918.1"/>
    </source>
</evidence>
<evidence type="ECO:0000256" key="7">
    <source>
        <dbReference type="SAM" id="MobiDB-lite"/>
    </source>
</evidence>
<reference evidence="9 10" key="1">
    <citation type="submission" date="2021-06" db="EMBL/GenBank/DDBJ databases">
        <title>Caerostris darwini draft genome.</title>
        <authorList>
            <person name="Kono N."/>
            <person name="Arakawa K."/>
        </authorList>
    </citation>
    <scope>NUCLEOTIDE SEQUENCE [LARGE SCALE GENOMIC DNA]</scope>
</reference>
<proteinExistence type="inferred from homology"/>
<evidence type="ECO:0000256" key="6">
    <source>
        <dbReference type="ARBA" id="ARBA00023242"/>
    </source>
</evidence>
<dbReference type="InterPro" id="IPR019167">
    <property type="entry name" value="PAT1_dom"/>
</dbReference>
<keyword evidence="6" id="KW-0539">Nucleus</keyword>
<feature type="region of interest" description="Disordered" evidence="7">
    <location>
        <begin position="238"/>
        <end position="262"/>
    </location>
</feature>
<protein>
    <submittedName>
        <fullName evidence="9">Protein PAT1 homolog 1</fullName>
    </submittedName>
</protein>
<dbReference type="InterPro" id="IPR039900">
    <property type="entry name" value="Pat1-like"/>
</dbReference>
<evidence type="ECO:0000313" key="10">
    <source>
        <dbReference type="Proteomes" id="UP001054837"/>
    </source>
</evidence>
<keyword evidence="10" id="KW-1185">Reference proteome</keyword>
<gene>
    <name evidence="9" type="primary">Patl1</name>
    <name evidence="9" type="ORF">CDAR_572801</name>
</gene>
<accession>A0AAV4W6A8</accession>
<organism evidence="9 10">
    <name type="scientific">Caerostris darwini</name>
    <dbReference type="NCBI Taxonomy" id="1538125"/>
    <lineage>
        <taxon>Eukaryota</taxon>
        <taxon>Metazoa</taxon>
        <taxon>Ecdysozoa</taxon>
        <taxon>Arthropoda</taxon>
        <taxon>Chelicerata</taxon>
        <taxon>Arachnida</taxon>
        <taxon>Araneae</taxon>
        <taxon>Araneomorphae</taxon>
        <taxon>Entelegynae</taxon>
        <taxon>Araneoidea</taxon>
        <taxon>Araneidae</taxon>
        <taxon>Caerostris</taxon>
    </lineage>
</organism>
<comment type="similarity">
    <text evidence="3">Belongs to the PAT1 family.</text>
</comment>
<dbReference type="GO" id="GO:0005634">
    <property type="term" value="C:nucleus"/>
    <property type="evidence" value="ECO:0007669"/>
    <property type="project" value="UniProtKB-SubCell"/>
</dbReference>
<sequence>MADNFFGFDAELPSTVLGRKAIGDEFLTADVEDEYDALNDETFGQANNDDWEEAHEKLSELIIKKNDCDEPYDHTSDSLYSFANDSLLENDESQNFQVVSKSISQLGLEDDLDDPAIMTIARNCHGLDHLRSSFRSSSPPPPAILETEDCVSSLKTLWNYSNLDNLSYISKKGSPKTHSIWSTTPKDSGISSFLHSVDRSSNSSSLQDKPSLLSPATDNVFITPKKAWRVEELEKDLLSSSKKEPNHSSSSNWPPVPQVIPSNHQNAINKVLPRFPNNFPQNLNKIPVDKILTREEVERHLHSDIRMRFPGSAPVPFCQPPRLIPPVLQPTMISHIGSPRQVNNMPGLNQSSPVPVQPVRGPLIGNNCPVPDRYFVNARMNMMHNQLPMRGPLPKFPPGFNPSNINMNHSKLLNLPPRSIAHPLLNKQFQFPVMVYNNYYENDNAIYKYQDTEDEYAGLMTQREKEWLVKIQMLQLKSENPYVEDYYFTTQVARRCRKRYSESSTKTGDAPEVILPETTKHESRAFVPIQFEGSLGKLQAVSVNFPRKVLDIIVTRPLEDEEGKVVTNLSLLRYRRLLLDIEKLYMLLLEIEDEERRILAKPESEGGPHRANIAKYKTDIFTGLLHETSDDHFQNIMTVRKGRSLFMRVFNLFNVEQQSQCLVFLFRCLPIVLRKDVNDNFLVQHVKMMADAIQKFTLSHLVKLGEALDNCVPTEPLKAKEKSNLIPAFKNQFGSTMVCVMLLRAESLYSGYDLFETEIQERWKKIIFAIAEYLCIIPNSSIVTPLVPCGNLLSHFERFGVDNDKLDLLREKLKIFVKETKNV</sequence>
<feature type="domain" description="mRNA decay factor PAT1" evidence="8">
    <location>
        <begin position="531"/>
        <end position="751"/>
    </location>
</feature>
<dbReference type="PANTHER" id="PTHR21551">
    <property type="entry name" value="TOPOISOMERASE II-ASSOCIATED PROTEIN PAT1"/>
    <property type="match status" value="1"/>
</dbReference>
<dbReference type="GO" id="GO:0033962">
    <property type="term" value="P:P-body assembly"/>
    <property type="evidence" value="ECO:0007669"/>
    <property type="project" value="TreeGrafter"/>
</dbReference>
<keyword evidence="5" id="KW-0694">RNA-binding</keyword>
<dbReference type="Proteomes" id="UP001054837">
    <property type="component" value="Unassembled WGS sequence"/>
</dbReference>
<evidence type="ECO:0000256" key="5">
    <source>
        <dbReference type="ARBA" id="ARBA00022884"/>
    </source>
</evidence>
<evidence type="ECO:0000256" key="1">
    <source>
        <dbReference type="ARBA" id="ARBA00004123"/>
    </source>
</evidence>
<comment type="caution">
    <text evidence="9">The sequence shown here is derived from an EMBL/GenBank/DDBJ whole genome shotgun (WGS) entry which is preliminary data.</text>
</comment>
<evidence type="ECO:0000256" key="2">
    <source>
        <dbReference type="ARBA" id="ARBA00004201"/>
    </source>
</evidence>
<comment type="subcellular location">
    <subcellularLocation>
        <location evidence="2">Cytoplasm</location>
        <location evidence="2">P-body</location>
    </subcellularLocation>
    <subcellularLocation>
        <location evidence="1">Nucleus</location>
    </subcellularLocation>
</comment>
<dbReference type="Pfam" id="PF09770">
    <property type="entry name" value="PAT1"/>
    <property type="match status" value="1"/>
</dbReference>
<dbReference type="GO" id="GO:0003723">
    <property type="term" value="F:RNA binding"/>
    <property type="evidence" value="ECO:0007669"/>
    <property type="project" value="UniProtKB-KW"/>
</dbReference>
<evidence type="ECO:0000259" key="8">
    <source>
        <dbReference type="Pfam" id="PF09770"/>
    </source>
</evidence>
<evidence type="ECO:0000256" key="3">
    <source>
        <dbReference type="ARBA" id="ARBA00009138"/>
    </source>
</evidence>
<dbReference type="EMBL" id="BPLQ01014198">
    <property type="protein sequence ID" value="GIY77918.1"/>
    <property type="molecule type" value="Genomic_DNA"/>
</dbReference>